<dbReference type="VEuPathDB" id="VectorBase:ASTEI20_036642"/>
<dbReference type="STRING" id="30069.A0A182YRD1"/>
<dbReference type="VEuPathDB" id="VectorBase:ASTE015956"/>
<proteinExistence type="predicted"/>
<protein>
    <submittedName>
        <fullName evidence="1">Uncharacterized protein</fullName>
    </submittedName>
</protein>
<dbReference type="Proteomes" id="UP000076408">
    <property type="component" value="Unassembled WGS sequence"/>
</dbReference>
<sequence length="79" mass="9299">MEALDCPLLSVNVRVWRFWSFVLVHNWRRYISIIPVTLLNVFMFADLYRAWGNIEEVIINAYFAVLYFNAVVIALISSD</sequence>
<reference evidence="1" key="2">
    <citation type="submission" date="2020-05" db="UniProtKB">
        <authorList>
            <consortium name="EnsemblMetazoa"/>
        </authorList>
    </citation>
    <scope>IDENTIFICATION</scope>
    <source>
        <strain evidence="1">Indian</strain>
    </source>
</reference>
<evidence type="ECO:0000313" key="2">
    <source>
        <dbReference type="Proteomes" id="UP000076408"/>
    </source>
</evidence>
<accession>A0A182YRD1</accession>
<keyword evidence="2" id="KW-1185">Reference proteome</keyword>
<dbReference type="VEuPathDB" id="VectorBase:ASTEI11017"/>
<dbReference type="AlphaFoldDB" id="A0A182YRD1"/>
<organism evidence="1 2">
    <name type="scientific">Anopheles stephensi</name>
    <name type="common">Indo-Pakistan malaria mosquito</name>
    <dbReference type="NCBI Taxonomy" id="30069"/>
    <lineage>
        <taxon>Eukaryota</taxon>
        <taxon>Metazoa</taxon>
        <taxon>Ecdysozoa</taxon>
        <taxon>Arthropoda</taxon>
        <taxon>Hexapoda</taxon>
        <taxon>Insecta</taxon>
        <taxon>Pterygota</taxon>
        <taxon>Neoptera</taxon>
        <taxon>Endopterygota</taxon>
        <taxon>Diptera</taxon>
        <taxon>Nematocera</taxon>
        <taxon>Culicoidea</taxon>
        <taxon>Culicidae</taxon>
        <taxon>Anophelinae</taxon>
        <taxon>Anopheles</taxon>
    </lineage>
</organism>
<name>A0A182YRD1_ANOST</name>
<dbReference type="EnsemblMetazoa" id="ASTEI11017-RA">
    <property type="protein sequence ID" value="ASTEI11017-PA"/>
    <property type="gene ID" value="ASTEI11017"/>
</dbReference>
<reference evidence="2" key="1">
    <citation type="journal article" date="2014" name="Genome Biol.">
        <title>Genome analysis of a major urban malaria vector mosquito, Anopheles stephensi.</title>
        <authorList>
            <person name="Jiang X."/>
            <person name="Peery A."/>
            <person name="Hall A.B."/>
            <person name="Sharma A."/>
            <person name="Chen X.G."/>
            <person name="Waterhouse R.M."/>
            <person name="Komissarov A."/>
            <person name="Riehle M.M."/>
            <person name="Shouche Y."/>
            <person name="Sharakhova M.V."/>
            <person name="Lawson D."/>
            <person name="Pakpour N."/>
            <person name="Arensburger P."/>
            <person name="Davidson V.L."/>
            <person name="Eiglmeier K."/>
            <person name="Emrich S."/>
            <person name="George P."/>
            <person name="Kennedy R.C."/>
            <person name="Mane S.P."/>
            <person name="Maslen G."/>
            <person name="Oringanje C."/>
            <person name="Qi Y."/>
            <person name="Settlage R."/>
            <person name="Tojo M."/>
            <person name="Tubio J.M."/>
            <person name="Unger M.F."/>
            <person name="Wang B."/>
            <person name="Vernick K.D."/>
            <person name="Ribeiro J.M."/>
            <person name="James A.A."/>
            <person name="Michel K."/>
            <person name="Riehle M.A."/>
            <person name="Luckhart S."/>
            <person name="Sharakhov I.V."/>
            <person name="Tu Z."/>
        </authorList>
    </citation>
    <scope>NUCLEOTIDE SEQUENCE [LARGE SCALE GENOMIC DNA]</scope>
    <source>
        <strain evidence="2">Indian</strain>
    </source>
</reference>
<dbReference type="OMA" id="LKVYYIQ"/>
<evidence type="ECO:0000313" key="1">
    <source>
        <dbReference type="EnsemblMetazoa" id="ASTEI11017-PA"/>
    </source>
</evidence>